<reference evidence="3" key="1">
    <citation type="submission" date="2017-01" db="EMBL/GenBank/DDBJ databases">
        <authorList>
            <person name="Varghese N."/>
            <person name="Submissions S."/>
        </authorList>
    </citation>
    <scope>NUCLEOTIDE SEQUENCE [LARGE SCALE GENOMIC DNA]</scope>
    <source>
        <strain evidence="3">DSM 46698</strain>
    </source>
</reference>
<dbReference type="Gene3D" id="1.20.120.520">
    <property type="entry name" value="nmb1532 protein domain like"/>
    <property type="match status" value="1"/>
</dbReference>
<feature type="domain" description="Hemerythrin-like" evidence="1">
    <location>
        <begin position="13"/>
        <end position="136"/>
    </location>
</feature>
<sequence>MQTLRLNPYLLPHKGLRYLMGKVSNLAGNLDQTKQEEVKKLQLLSNELFYLLEQHAHVEDHMILPDLESKCPGSTQENQQEHEYLEGLVIELGKKVDSLICGDSPRNFFEYFLSLSEFQSKYLAHMVFEERKVLNLIWENYSDEELFEQHHRIVSSFSPEKILRWFRYIVPALDPSERVMALSGLKANAPKVFFDQLMNVISSEMEPSAYFELLDALNERELA</sequence>
<evidence type="ECO:0000259" key="1">
    <source>
        <dbReference type="Pfam" id="PF01814"/>
    </source>
</evidence>
<name>A0A1N7NVS4_9BACT</name>
<dbReference type="OrthoDB" id="5654170at2"/>
<dbReference type="Proteomes" id="UP000186026">
    <property type="component" value="Unassembled WGS sequence"/>
</dbReference>
<dbReference type="EMBL" id="FTOP01000012">
    <property type="protein sequence ID" value="SIT02401.1"/>
    <property type="molecule type" value="Genomic_DNA"/>
</dbReference>
<evidence type="ECO:0000313" key="2">
    <source>
        <dbReference type="EMBL" id="SIT02401.1"/>
    </source>
</evidence>
<proteinExistence type="predicted"/>
<evidence type="ECO:0000313" key="3">
    <source>
        <dbReference type="Proteomes" id="UP000186026"/>
    </source>
</evidence>
<organism evidence="2 3">
    <name type="scientific">Belliella pelovolcani</name>
    <dbReference type="NCBI Taxonomy" id="529505"/>
    <lineage>
        <taxon>Bacteria</taxon>
        <taxon>Pseudomonadati</taxon>
        <taxon>Bacteroidota</taxon>
        <taxon>Cytophagia</taxon>
        <taxon>Cytophagales</taxon>
        <taxon>Cyclobacteriaceae</taxon>
        <taxon>Belliella</taxon>
    </lineage>
</organism>
<gene>
    <name evidence="2" type="ORF">SAMN05421761_11212</name>
</gene>
<dbReference type="AlphaFoldDB" id="A0A1N7NVS4"/>
<keyword evidence="3" id="KW-1185">Reference proteome</keyword>
<dbReference type="RefSeq" id="WP_084565952.1">
    <property type="nucleotide sequence ID" value="NZ_FTOP01000012.1"/>
</dbReference>
<dbReference type="InterPro" id="IPR012312">
    <property type="entry name" value="Hemerythrin-like"/>
</dbReference>
<dbReference type="Pfam" id="PF01814">
    <property type="entry name" value="Hemerythrin"/>
    <property type="match status" value="1"/>
</dbReference>
<protein>
    <submittedName>
        <fullName evidence="2">Hemerythrin HHE cation binding domain-containing protein</fullName>
    </submittedName>
</protein>
<accession>A0A1N7NVS4</accession>
<dbReference type="STRING" id="529505.SAMN05421761_11212"/>